<comment type="caution">
    <text evidence="1">The sequence shown here is derived from an EMBL/GenBank/DDBJ whole genome shotgun (WGS) entry which is preliminary data.</text>
</comment>
<proteinExistence type="predicted"/>
<dbReference type="RefSeq" id="WP_186981644.1">
    <property type="nucleotide sequence ID" value="NZ_JACOQH010000002.1"/>
</dbReference>
<evidence type="ECO:0000313" key="1">
    <source>
        <dbReference type="EMBL" id="MBC5753012.1"/>
    </source>
</evidence>
<organism evidence="1 2">
    <name type="scientific">Roseburia yibonii</name>
    <dbReference type="NCBI Taxonomy" id="2763063"/>
    <lineage>
        <taxon>Bacteria</taxon>
        <taxon>Bacillati</taxon>
        <taxon>Bacillota</taxon>
        <taxon>Clostridia</taxon>
        <taxon>Lachnospirales</taxon>
        <taxon>Lachnospiraceae</taxon>
        <taxon>Roseburia</taxon>
    </lineage>
</organism>
<dbReference type="EMBL" id="JACOQH010000002">
    <property type="protein sequence ID" value="MBC5753012.1"/>
    <property type="molecule type" value="Genomic_DNA"/>
</dbReference>
<dbReference type="Proteomes" id="UP000621540">
    <property type="component" value="Unassembled WGS sequence"/>
</dbReference>
<sequence length="69" mass="8211">MAEQYTTRQNQTWDVIAKEVYGDEKYTEQLMKNNLDKIDIFVFSAGTVLNTPEIETQQKEDVNLPEWRR</sequence>
<keyword evidence="2" id="KW-1185">Reference proteome</keyword>
<dbReference type="InterPro" id="IPR008861">
    <property type="entry name" value="GpX-like"/>
</dbReference>
<dbReference type="Pfam" id="PF05489">
    <property type="entry name" value="Phage_tail_X"/>
    <property type="match status" value="1"/>
</dbReference>
<name>A0ABR7I7Y0_9FIRM</name>
<protein>
    <submittedName>
        <fullName evidence="1">Tail protein X</fullName>
    </submittedName>
</protein>
<gene>
    <name evidence="1" type="ORF">H8Z76_03055</name>
</gene>
<reference evidence="1 2" key="1">
    <citation type="submission" date="2020-08" db="EMBL/GenBank/DDBJ databases">
        <title>Genome public.</title>
        <authorList>
            <person name="Liu C."/>
            <person name="Sun Q."/>
        </authorList>
    </citation>
    <scope>NUCLEOTIDE SEQUENCE [LARGE SCALE GENOMIC DNA]</scope>
    <source>
        <strain evidence="1 2">BX0805</strain>
    </source>
</reference>
<accession>A0ABR7I7Y0</accession>
<evidence type="ECO:0000313" key="2">
    <source>
        <dbReference type="Proteomes" id="UP000621540"/>
    </source>
</evidence>